<dbReference type="PANTHER" id="PTHR42650:SF1">
    <property type="entry name" value="GUIDED ENTRY OF TAIL-ANCHORED PROTEINS FACTOR 1"/>
    <property type="match status" value="1"/>
</dbReference>
<evidence type="ECO:0000256" key="2">
    <source>
        <dbReference type="ARBA" id="ARBA00010799"/>
    </source>
</evidence>
<evidence type="ECO:0000256" key="6">
    <source>
        <dbReference type="ARBA" id="ARBA00023136"/>
    </source>
</evidence>
<keyword evidence="5 7" id="KW-1133">Transmembrane helix</keyword>
<evidence type="ECO:0000313" key="8">
    <source>
        <dbReference type="EMBL" id="CRZ10375.1"/>
    </source>
</evidence>
<dbReference type="GO" id="GO:0043495">
    <property type="term" value="F:protein-membrane adaptor activity"/>
    <property type="evidence" value="ECO:0007669"/>
    <property type="project" value="TreeGrafter"/>
</dbReference>
<dbReference type="GO" id="GO:0005789">
    <property type="term" value="C:endoplasmic reticulum membrane"/>
    <property type="evidence" value="ECO:0007669"/>
    <property type="project" value="UniProtKB-SubCell"/>
</dbReference>
<protein>
    <recommendedName>
        <fullName evidence="9">Guided entry of tail-anchored proteins factor 1</fullName>
    </recommendedName>
</protein>
<dbReference type="Pfam" id="PF04420">
    <property type="entry name" value="CHD5"/>
    <property type="match status" value="1"/>
</dbReference>
<dbReference type="GO" id="GO:0043529">
    <property type="term" value="C:GET complex"/>
    <property type="evidence" value="ECO:0007669"/>
    <property type="project" value="TreeGrafter"/>
</dbReference>
<dbReference type="EMBL" id="HACM01009933">
    <property type="protein sequence ID" value="CRZ10375.1"/>
    <property type="molecule type" value="Transcribed_RNA"/>
</dbReference>
<feature type="transmembrane region" description="Helical" evidence="7">
    <location>
        <begin position="6"/>
        <end position="28"/>
    </location>
</feature>
<evidence type="ECO:0000256" key="1">
    <source>
        <dbReference type="ARBA" id="ARBA00004586"/>
    </source>
</evidence>
<keyword evidence="4" id="KW-0256">Endoplasmic reticulum</keyword>
<dbReference type="PANTHER" id="PTHR42650">
    <property type="entry name" value="TAIL-ANCHORED PROTEIN INSERTION RECEPTOR WRB"/>
    <property type="match status" value="1"/>
</dbReference>
<keyword evidence="3 7" id="KW-0812">Transmembrane</keyword>
<name>A0A0H5R8B6_9EUKA</name>
<comment type="similarity">
    <text evidence="2">Belongs to the WRB/GET1 family.</text>
</comment>
<evidence type="ECO:0000256" key="4">
    <source>
        <dbReference type="ARBA" id="ARBA00022824"/>
    </source>
</evidence>
<evidence type="ECO:0000256" key="7">
    <source>
        <dbReference type="SAM" id="Phobius"/>
    </source>
</evidence>
<organism evidence="8">
    <name type="scientific">Spongospora subterranea</name>
    <dbReference type="NCBI Taxonomy" id="70186"/>
    <lineage>
        <taxon>Eukaryota</taxon>
        <taxon>Sar</taxon>
        <taxon>Rhizaria</taxon>
        <taxon>Endomyxa</taxon>
        <taxon>Phytomyxea</taxon>
        <taxon>Plasmodiophorida</taxon>
        <taxon>Plasmodiophoridae</taxon>
        <taxon>Spongospora</taxon>
    </lineage>
</organism>
<proteinExistence type="inferred from homology"/>
<evidence type="ECO:0008006" key="9">
    <source>
        <dbReference type="Google" id="ProtNLM"/>
    </source>
</evidence>
<feature type="transmembrane region" description="Helical" evidence="7">
    <location>
        <begin position="147"/>
        <end position="170"/>
    </location>
</feature>
<comment type="subcellular location">
    <subcellularLocation>
        <location evidence="1">Endoplasmic reticulum membrane</location>
    </subcellularLocation>
</comment>
<dbReference type="InterPro" id="IPR028945">
    <property type="entry name" value="Get1"/>
</dbReference>
<evidence type="ECO:0000256" key="5">
    <source>
        <dbReference type="ARBA" id="ARBA00022989"/>
    </source>
</evidence>
<keyword evidence="6 7" id="KW-0472">Membrane</keyword>
<feature type="non-terminal residue" evidence="8">
    <location>
        <position position="1"/>
    </location>
</feature>
<reference evidence="8" key="1">
    <citation type="submission" date="2015-04" db="EMBL/GenBank/DDBJ databases">
        <title>The genome sequence of the plant pathogenic Rhizarian Plasmodiophora brassicae reveals insights in its biotrophic life cycle and the origin of chitin synthesis.</title>
        <authorList>
            <person name="Schwelm A."/>
            <person name="Fogelqvist J."/>
            <person name="Knaust A."/>
            <person name="Julke S."/>
            <person name="Lilja T."/>
            <person name="Dhandapani V."/>
            <person name="Bonilla-Rosso G."/>
            <person name="Karlsson M."/>
            <person name="Shevchenko A."/>
            <person name="Choi S.R."/>
            <person name="Kim H.G."/>
            <person name="Park J.Y."/>
            <person name="Lim Y.P."/>
            <person name="Ludwig-Muller J."/>
            <person name="Dixelius C."/>
        </authorList>
    </citation>
    <scope>NUCLEOTIDE SEQUENCE</scope>
    <source>
        <tissue evidence="8">Potato root galls</tissue>
    </source>
</reference>
<dbReference type="AlphaFoldDB" id="A0A0H5R8B6"/>
<sequence>GRMSPDPAFIVLGCVVLCHLLPGLLRMIRAPSASSRPQMSSRLTDLINERAQYRIETNKLNTPSTFVAYAKLQRKLDKVSAEIELLQNSSTPSLENNESTVKMSLNSIAIVGVGGIICSLISRYYYISLATIPYRLVLPSIWPLSLSLVHSNGIWSVGIISWILICHRVVAGTGQLLSRLTIYNHPI</sequence>
<accession>A0A0H5R8B6</accession>
<dbReference type="GO" id="GO:0071816">
    <property type="term" value="P:tail-anchored membrane protein insertion into ER membrane"/>
    <property type="evidence" value="ECO:0007669"/>
    <property type="project" value="InterPro"/>
</dbReference>
<evidence type="ECO:0000256" key="3">
    <source>
        <dbReference type="ARBA" id="ARBA00022692"/>
    </source>
</evidence>
<feature type="transmembrane region" description="Helical" evidence="7">
    <location>
        <begin position="108"/>
        <end position="127"/>
    </location>
</feature>